<name>A0ABM8FVW7_9MICO</name>
<gene>
    <name evidence="1" type="ORF">GCM10025863_24930</name>
</gene>
<proteinExistence type="predicted"/>
<sequence length="135" mass="15164">METRPLKTRRRSCLMKELAITCGYTYDEQELAGLRMLSPSAEVPPEATIYMDRGTIYWDIPQPDGRMSHMLATDGFLYTWKVPSESKAIKSEDVTNGGGDELQKRLTKNAHDCKAYDGPASIFQPPTDITFVEIG</sequence>
<keyword evidence="2" id="KW-1185">Reference proteome</keyword>
<evidence type="ECO:0000313" key="2">
    <source>
        <dbReference type="Proteomes" id="UP001321543"/>
    </source>
</evidence>
<organism evidence="1 2">
    <name type="scientific">Microbacterium suwonense</name>
    <dbReference type="NCBI Taxonomy" id="683047"/>
    <lineage>
        <taxon>Bacteria</taxon>
        <taxon>Bacillati</taxon>
        <taxon>Actinomycetota</taxon>
        <taxon>Actinomycetes</taxon>
        <taxon>Micrococcales</taxon>
        <taxon>Microbacteriaceae</taxon>
        <taxon>Microbacterium</taxon>
    </lineage>
</organism>
<reference evidence="2" key="1">
    <citation type="journal article" date="2019" name="Int. J. Syst. Evol. Microbiol.">
        <title>The Global Catalogue of Microorganisms (GCM) 10K type strain sequencing project: providing services to taxonomists for standard genome sequencing and annotation.</title>
        <authorList>
            <consortium name="The Broad Institute Genomics Platform"/>
            <consortium name="The Broad Institute Genome Sequencing Center for Infectious Disease"/>
            <person name="Wu L."/>
            <person name="Ma J."/>
        </authorList>
    </citation>
    <scope>NUCLEOTIDE SEQUENCE [LARGE SCALE GENOMIC DNA]</scope>
    <source>
        <strain evidence="2">NBRC 106310</strain>
    </source>
</reference>
<dbReference type="Proteomes" id="UP001321543">
    <property type="component" value="Chromosome"/>
</dbReference>
<protein>
    <submittedName>
        <fullName evidence="1">Uncharacterized protein</fullName>
    </submittedName>
</protein>
<dbReference type="EMBL" id="AP027728">
    <property type="protein sequence ID" value="BDZ39879.1"/>
    <property type="molecule type" value="Genomic_DNA"/>
</dbReference>
<accession>A0ABM8FVW7</accession>
<evidence type="ECO:0000313" key="1">
    <source>
        <dbReference type="EMBL" id="BDZ39879.1"/>
    </source>
</evidence>